<dbReference type="Gene3D" id="3.40.190.150">
    <property type="entry name" value="Bordetella uptake gene, domain 1"/>
    <property type="match status" value="1"/>
</dbReference>
<proteinExistence type="inferred from homology"/>
<keyword evidence="4" id="KW-1185">Reference proteome</keyword>
<dbReference type="EMBL" id="BAABFO010000005">
    <property type="protein sequence ID" value="GAA4328389.1"/>
    <property type="molecule type" value="Genomic_DNA"/>
</dbReference>
<gene>
    <name evidence="3" type="ORF">GCM10023144_14140</name>
</gene>
<reference evidence="4" key="1">
    <citation type="journal article" date="2019" name="Int. J. Syst. Evol. Microbiol.">
        <title>The Global Catalogue of Microorganisms (GCM) 10K type strain sequencing project: providing services to taxonomists for standard genome sequencing and annotation.</title>
        <authorList>
            <consortium name="The Broad Institute Genomics Platform"/>
            <consortium name="The Broad Institute Genome Sequencing Center for Infectious Disease"/>
            <person name="Wu L."/>
            <person name="Ma J."/>
        </authorList>
    </citation>
    <scope>NUCLEOTIDE SEQUENCE [LARGE SCALE GENOMIC DNA]</scope>
    <source>
        <strain evidence="4">JCM 17666</strain>
    </source>
</reference>
<feature type="signal peptide" evidence="2">
    <location>
        <begin position="1"/>
        <end position="23"/>
    </location>
</feature>
<dbReference type="RefSeq" id="WP_345247739.1">
    <property type="nucleotide sequence ID" value="NZ_BAABFO010000005.1"/>
</dbReference>
<evidence type="ECO:0000313" key="4">
    <source>
        <dbReference type="Proteomes" id="UP001501671"/>
    </source>
</evidence>
<protein>
    <submittedName>
        <fullName evidence="3">Tripartite tricarboxylate transporter substrate binding protein</fullName>
    </submittedName>
</protein>
<dbReference type="CDD" id="cd13578">
    <property type="entry name" value="PBP2_Bug27"/>
    <property type="match status" value="1"/>
</dbReference>
<keyword evidence="2" id="KW-0732">Signal</keyword>
<dbReference type="PIRSF" id="PIRSF017082">
    <property type="entry name" value="YflP"/>
    <property type="match status" value="1"/>
</dbReference>
<dbReference type="Proteomes" id="UP001501671">
    <property type="component" value="Unassembled WGS sequence"/>
</dbReference>
<dbReference type="Pfam" id="PF03401">
    <property type="entry name" value="TctC"/>
    <property type="match status" value="1"/>
</dbReference>
<organism evidence="3 4">
    <name type="scientific">Pigmentiphaga soli</name>
    <dbReference type="NCBI Taxonomy" id="1007095"/>
    <lineage>
        <taxon>Bacteria</taxon>
        <taxon>Pseudomonadati</taxon>
        <taxon>Pseudomonadota</taxon>
        <taxon>Betaproteobacteria</taxon>
        <taxon>Burkholderiales</taxon>
        <taxon>Alcaligenaceae</taxon>
        <taxon>Pigmentiphaga</taxon>
    </lineage>
</organism>
<dbReference type="Gene3D" id="3.40.190.10">
    <property type="entry name" value="Periplasmic binding protein-like II"/>
    <property type="match status" value="1"/>
</dbReference>
<evidence type="ECO:0000313" key="3">
    <source>
        <dbReference type="EMBL" id="GAA4328389.1"/>
    </source>
</evidence>
<dbReference type="InterPro" id="IPR042100">
    <property type="entry name" value="Bug_dom1"/>
</dbReference>
<dbReference type="InterPro" id="IPR005064">
    <property type="entry name" value="BUG"/>
</dbReference>
<name>A0ABP8GQR7_9BURK</name>
<evidence type="ECO:0000256" key="1">
    <source>
        <dbReference type="ARBA" id="ARBA00006987"/>
    </source>
</evidence>
<dbReference type="PANTHER" id="PTHR42928">
    <property type="entry name" value="TRICARBOXYLATE-BINDING PROTEIN"/>
    <property type="match status" value="1"/>
</dbReference>
<evidence type="ECO:0000256" key="2">
    <source>
        <dbReference type="SAM" id="SignalP"/>
    </source>
</evidence>
<dbReference type="SUPFAM" id="SSF53850">
    <property type="entry name" value="Periplasmic binding protein-like II"/>
    <property type="match status" value="1"/>
</dbReference>
<dbReference type="PANTHER" id="PTHR42928:SF5">
    <property type="entry name" value="BLR1237 PROTEIN"/>
    <property type="match status" value="1"/>
</dbReference>
<comment type="caution">
    <text evidence="3">The sequence shown here is derived from an EMBL/GenBank/DDBJ whole genome shotgun (WGS) entry which is preliminary data.</text>
</comment>
<sequence>MKFSHTVLVSALAWLTAVPQAFAAYPDKPVRLVVPYAAGGPTDIAARLIAAELGKRMGQSFVVDNRGGAGGNIGAEVVAKSPADGYTLLVIGAAHAINKTLYKELGYDVQRDFVPVATFSTAPLILLANPNAGFATLPDLVKAAKASPGKLNYCSAGSGTAPHLAMEWLRSVAGIDIVHVPYKGSSPCITDTVAGQVQFCFDSLVVWQQYASSGKLKALAVTGTHRSDIAPGVPTMAEAGYPQVDASVWYGVSAPAGTPAAIVQTLNDRIREVLAEPSVRERLASLGAEPLVKTPDEFRQFLDTELVSWAKVVKLSGAHVD</sequence>
<comment type="similarity">
    <text evidence="1">Belongs to the UPF0065 (bug) family.</text>
</comment>
<accession>A0ABP8GQR7</accession>
<feature type="chain" id="PRO_5046026977" evidence="2">
    <location>
        <begin position="24"/>
        <end position="321"/>
    </location>
</feature>